<evidence type="ECO:0000313" key="2">
    <source>
        <dbReference type="EMBL" id="SHN08247.1"/>
    </source>
</evidence>
<dbReference type="EMBL" id="FRCX01000004">
    <property type="protein sequence ID" value="SHN08247.1"/>
    <property type="molecule type" value="Genomic_DNA"/>
</dbReference>
<dbReference type="STRING" id="551987.SAMN05192549_104221"/>
<sequence>MLGMIGVLGVIGVVLSIAVKIICVQIGRAGGVDDRED</sequence>
<gene>
    <name evidence="2" type="ORF">SAMN05192549_104221</name>
</gene>
<keyword evidence="1" id="KW-0472">Membrane</keyword>
<organism evidence="2 3">
    <name type="scientific">Duganella sacchari</name>
    <dbReference type="NCBI Taxonomy" id="551987"/>
    <lineage>
        <taxon>Bacteria</taxon>
        <taxon>Pseudomonadati</taxon>
        <taxon>Pseudomonadota</taxon>
        <taxon>Betaproteobacteria</taxon>
        <taxon>Burkholderiales</taxon>
        <taxon>Oxalobacteraceae</taxon>
        <taxon>Telluria group</taxon>
        <taxon>Duganella</taxon>
    </lineage>
</organism>
<evidence type="ECO:0000256" key="1">
    <source>
        <dbReference type="SAM" id="Phobius"/>
    </source>
</evidence>
<dbReference type="Proteomes" id="UP000184339">
    <property type="component" value="Unassembled WGS sequence"/>
</dbReference>
<keyword evidence="1" id="KW-1133">Transmembrane helix</keyword>
<feature type="transmembrane region" description="Helical" evidence="1">
    <location>
        <begin position="7"/>
        <end position="27"/>
    </location>
</feature>
<proteinExistence type="predicted"/>
<protein>
    <submittedName>
        <fullName evidence="2">Uncharacterized protein</fullName>
    </submittedName>
</protein>
<reference evidence="3" key="1">
    <citation type="submission" date="2016-11" db="EMBL/GenBank/DDBJ databases">
        <authorList>
            <person name="Varghese N."/>
            <person name="Submissions S."/>
        </authorList>
    </citation>
    <scope>NUCLEOTIDE SEQUENCE [LARGE SCALE GENOMIC DNA]</scope>
    <source>
        <strain evidence="3">Sac-22</strain>
    </source>
</reference>
<dbReference type="AlphaFoldDB" id="A0A1M7NVR5"/>
<evidence type="ECO:0000313" key="3">
    <source>
        <dbReference type="Proteomes" id="UP000184339"/>
    </source>
</evidence>
<name>A0A1M7NVR5_9BURK</name>
<accession>A0A1M7NVR5</accession>
<keyword evidence="1" id="KW-0812">Transmembrane</keyword>
<keyword evidence="3" id="KW-1185">Reference proteome</keyword>